<name>A0A1I0WTQ9_SELRU</name>
<feature type="region of interest" description="Disordered" evidence="1">
    <location>
        <begin position="31"/>
        <end position="53"/>
    </location>
</feature>
<protein>
    <submittedName>
        <fullName evidence="2">Uncharacterized protein</fullName>
    </submittedName>
</protein>
<evidence type="ECO:0000313" key="3">
    <source>
        <dbReference type="Proteomes" id="UP000183843"/>
    </source>
</evidence>
<gene>
    <name evidence="2" type="ORF">SAMN05216587_103324</name>
</gene>
<feature type="compositionally biased region" description="Polar residues" evidence="1">
    <location>
        <begin position="43"/>
        <end position="53"/>
    </location>
</feature>
<sequence length="92" mass="9790">MSGTSGIGSFAYRWNLVASGIASVDAITRTSDSFHQSSDKNDTSASRDTVESATITKRMSDGAMIILRYDKRAKLSSYSAGNNTGNNVNMTA</sequence>
<dbReference type="Proteomes" id="UP000183843">
    <property type="component" value="Unassembled WGS sequence"/>
</dbReference>
<accession>A0A1I0WTQ9</accession>
<dbReference type="RefSeq" id="WP_074814378.1">
    <property type="nucleotide sequence ID" value="NZ_FOJX01000003.1"/>
</dbReference>
<proteinExistence type="predicted"/>
<dbReference type="EMBL" id="FOJX01000003">
    <property type="protein sequence ID" value="SFA92142.1"/>
    <property type="molecule type" value="Genomic_DNA"/>
</dbReference>
<organism evidence="2 3">
    <name type="scientific">Selenomonas ruminantium</name>
    <dbReference type="NCBI Taxonomy" id="971"/>
    <lineage>
        <taxon>Bacteria</taxon>
        <taxon>Bacillati</taxon>
        <taxon>Bacillota</taxon>
        <taxon>Negativicutes</taxon>
        <taxon>Selenomonadales</taxon>
        <taxon>Selenomonadaceae</taxon>
        <taxon>Selenomonas</taxon>
    </lineage>
</organism>
<evidence type="ECO:0000313" key="2">
    <source>
        <dbReference type="EMBL" id="SFA92142.1"/>
    </source>
</evidence>
<dbReference type="AlphaFoldDB" id="A0A1I0WTQ9"/>
<evidence type="ECO:0000256" key="1">
    <source>
        <dbReference type="SAM" id="MobiDB-lite"/>
    </source>
</evidence>
<reference evidence="2 3" key="1">
    <citation type="submission" date="2016-10" db="EMBL/GenBank/DDBJ databases">
        <authorList>
            <person name="de Groot N.N."/>
        </authorList>
    </citation>
    <scope>NUCLEOTIDE SEQUENCE [LARGE SCALE GENOMIC DNA]</scope>
    <source>
        <strain evidence="2 3">L14</strain>
    </source>
</reference>